<dbReference type="AlphaFoldDB" id="A0A291RXQ0"/>
<sequence length="113" mass="11987">MRLHFLGKGGTQGGGCPSLYVTDRSTYVIQGWKTDTPGTIEIPHLLLGFALPDTFVGAALTDTGRGTFALSGTPVTDPEALAQMDIYSDETCVEVPQCGRTFYGNATRAGRSI</sequence>
<organism evidence="1 2">
    <name type="scientific">Nocardia terpenica</name>
    <dbReference type="NCBI Taxonomy" id="455432"/>
    <lineage>
        <taxon>Bacteria</taxon>
        <taxon>Bacillati</taxon>
        <taxon>Actinomycetota</taxon>
        <taxon>Actinomycetes</taxon>
        <taxon>Mycobacteriales</taxon>
        <taxon>Nocardiaceae</taxon>
        <taxon>Nocardia</taxon>
    </lineage>
</organism>
<dbReference type="KEGG" id="ntp:CRH09_25240"/>
<dbReference type="Proteomes" id="UP000221961">
    <property type="component" value="Chromosome"/>
</dbReference>
<evidence type="ECO:0000313" key="2">
    <source>
        <dbReference type="Proteomes" id="UP000221961"/>
    </source>
</evidence>
<proteinExistence type="predicted"/>
<dbReference type="EMBL" id="CP023778">
    <property type="protein sequence ID" value="ATL72095.1"/>
    <property type="molecule type" value="Genomic_DNA"/>
</dbReference>
<evidence type="ECO:0000313" key="1">
    <source>
        <dbReference type="EMBL" id="ATL72095.1"/>
    </source>
</evidence>
<name>A0A291RXQ0_9NOCA</name>
<reference evidence="1 2" key="1">
    <citation type="submission" date="2017-10" db="EMBL/GenBank/DDBJ databases">
        <title>Comparative genomics between pathogenic Norcardia.</title>
        <authorList>
            <person name="Zeng L."/>
        </authorList>
    </citation>
    <scope>NUCLEOTIDE SEQUENCE [LARGE SCALE GENOMIC DNA]</scope>
    <source>
        <strain evidence="1 2">NC_YFY_NT001</strain>
    </source>
</reference>
<accession>A0A291RXQ0</accession>
<gene>
    <name evidence="1" type="ORF">CRH09_25240</name>
</gene>
<protein>
    <submittedName>
        <fullName evidence="1">Uncharacterized protein</fullName>
    </submittedName>
</protein>